<dbReference type="EMBL" id="CAJFDH010000004">
    <property type="protein sequence ID" value="CAD5219760.1"/>
    <property type="molecule type" value="Genomic_DNA"/>
</dbReference>
<dbReference type="AlphaFoldDB" id="A0A811KVC2"/>
<reference evidence="2" key="1">
    <citation type="submission" date="2020-09" db="EMBL/GenBank/DDBJ databases">
        <authorList>
            <person name="Kikuchi T."/>
        </authorList>
    </citation>
    <scope>NUCLEOTIDE SEQUENCE</scope>
    <source>
        <strain evidence="2">SH1</strain>
    </source>
</reference>
<sequence>MPEFMVFNSTEYILSNVDEFRLYYGVSMFITCCLSSLLHLFVVMIIFRLRLHGKSAVFRLMFVIELDAFFQILLFVTFSGISVFNLAVPYVIRKVLSFIMTNLLLTMSCLQVCLTYERIFAIKDAYRRVKISIVRINVMILLSCVVSSTMQSMYFTTYNDYVWYTDLLQFKKTCCDNELSLMTENIRKVGSVLEFGGNIILVSLILHHFAWIVVLTAQPVIFMLSDNRIFRFCVETFVPGAVNVIRLNRTDTASVIIRF</sequence>
<gene>
    <name evidence="2" type="ORF">BOKJ2_LOCUS8605</name>
</gene>
<dbReference type="EMBL" id="CAJFCW020000004">
    <property type="protein sequence ID" value="CAG9112850.1"/>
    <property type="molecule type" value="Genomic_DNA"/>
</dbReference>
<feature type="transmembrane region" description="Helical" evidence="1">
    <location>
        <begin position="22"/>
        <end position="47"/>
    </location>
</feature>
<feature type="transmembrane region" description="Helical" evidence="1">
    <location>
        <begin position="68"/>
        <end position="92"/>
    </location>
</feature>
<keyword evidence="3" id="KW-1185">Reference proteome</keyword>
<evidence type="ECO:0000256" key="1">
    <source>
        <dbReference type="SAM" id="Phobius"/>
    </source>
</evidence>
<dbReference type="Proteomes" id="UP000614601">
    <property type="component" value="Unassembled WGS sequence"/>
</dbReference>
<protein>
    <submittedName>
        <fullName evidence="2">Uncharacterized protein</fullName>
    </submittedName>
</protein>
<comment type="caution">
    <text evidence="2">The sequence shown here is derived from an EMBL/GenBank/DDBJ whole genome shotgun (WGS) entry which is preliminary data.</text>
</comment>
<feature type="transmembrane region" description="Helical" evidence="1">
    <location>
        <begin position="98"/>
        <end position="116"/>
    </location>
</feature>
<keyword evidence="1" id="KW-0472">Membrane</keyword>
<accession>A0A811KVC2</accession>
<dbReference type="OrthoDB" id="10453521at2759"/>
<feature type="transmembrane region" description="Helical" evidence="1">
    <location>
        <begin position="136"/>
        <end position="155"/>
    </location>
</feature>
<keyword evidence="1" id="KW-0812">Transmembrane</keyword>
<proteinExistence type="predicted"/>
<evidence type="ECO:0000313" key="2">
    <source>
        <dbReference type="EMBL" id="CAD5219760.1"/>
    </source>
</evidence>
<feature type="transmembrane region" description="Helical" evidence="1">
    <location>
        <begin position="199"/>
        <end position="222"/>
    </location>
</feature>
<evidence type="ECO:0000313" key="3">
    <source>
        <dbReference type="Proteomes" id="UP000614601"/>
    </source>
</evidence>
<organism evidence="2 3">
    <name type="scientific">Bursaphelenchus okinawaensis</name>
    <dbReference type="NCBI Taxonomy" id="465554"/>
    <lineage>
        <taxon>Eukaryota</taxon>
        <taxon>Metazoa</taxon>
        <taxon>Ecdysozoa</taxon>
        <taxon>Nematoda</taxon>
        <taxon>Chromadorea</taxon>
        <taxon>Rhabditida</taxon>
        <taxon>Tylenchina</taxon>
        <taxon>Tylenchomorpha</taxon>
        <taxon>Aphelenchoidea</taxon>
        <taxon>Aphelenchoididae</taxon>
        <taxon>Bursaphelenchus</taxon>
    </lineage>
</organism>
<name>A0A811KVC2_9BILA</name>
<dbReference type="Proteomes" id="UP000783686">
    <property type="component" value="Unassembled WGS sequence"/>
</dbReference>
<keyword evidence="1" id="KW-1133">Transmembrane helix</keyword>